<dbReference type="NCBIfam" id="TIGR00229">
    <property type="entry name" value="sensory_box"/>
    <property type="match status" value="1"/>
</dbReference>
<dbReference type="SUPFAM" id="SSF55073">
    <property type="entry name" value="Nucleotide cyclase"/>
    <property type="match status" value="1"/>
</dbReference>
<evidence type="ECO:0000313" key="5">
    <source>
        <dbReference type="EMBL" id="MDL0433621.1"/>
    </source>
</evidence>
<dbReference type="InterPro" id="IPR035965">
    <property type="entry name" value="PAS-like_dom_sf"/>
</dbReference>
<evidence type="ECO:0000256" key="1">
    <source>
        <dbReference type="ARBA" id="ARBA00012528"/>
    </source>
</evidence>
<dbReference type="SUPFAM" id="SSF55785">
    <property type="entry name" value="PYP-like sensor domain (PAS domain)"/>
    <property type="match status" value="1"/>
</dbReference>
<dbReference type="InterPro" id="IPR000160">
    <property type="entry name" value="GGDEF_dom"/>
</dbReference>
<sequence>MPAEKKLDQLITTSSRLLPFIDALPDAVVIVDSNHKIALVNSPAGEMFGHPVDILKGSDLSIIIPKLHLDAHRQRVSGYFQNPTPRPMGANKKFCGVHADGTEIPVDIMINTIVLDGVQVAMALVRDVSYQRELEERLIRESVTDEMTGFFNRKHFNNQLKAQHSGFIRSGLHSSVILFDFDHFKSINDQYGHAAGDIVLIDTAKMIKEELRPLDVACRIGGEEFAVILPGTPILNATRLAERIRQKIEAMEFQLEDTAFHTTVTMSVASFLSSDQSYDSLVRRADKALYSGKAAGRNRVASQDSLAQPS</sequence>
<dbReference type="Gene3D" id="3.30.450.20">
    <property type="entry name" value="PAS domain"/>
    <property type="match status" value="1"/>
</dbReference>
<feature type="domain" description="PAS" evidence="3">
    <location>
        <begin position="13"/>
        <end position="66"/>
    </location>
</feature>
<keyword evidence="6" id="KW-1185">Reference proteome</keyword>
<proteinExistence type="predicted"/>
<dbReference type="PANTHER" id="PTHR45138">
    <property type="entry name" value="REGULATORY COMPONENTS OF SENSORY TRANSDUCTION SYSTEM"/>
    <property type="match status" value="1"/>
</dbReference>
<comment type="caution">
    <text evidence="5">The sequence shown here is derived from an EMBL/GenBank/DDBJ whole genome shotgun (WGS) entry which is preliminary data.</text>
</comment>
<keyword evidence="5" id="KW-0548">Nucleotidyltransferase</keyword>
<protein>
    <recommendedName>
        <fullName evidence="1">diguanylate cyclase</fullName>
        <ecNumber evidence="1">2.7.7.65</ecNumber>
    </recommendedName>
</protein>
<dbReference type="SMART" id="SM00091">
    <property type="entry name" value="PAS"/>
    <property type="match status" value="1"/>
</dbReference>
<evidence type="ECO:0000256" key="2">
    <source>
        <dbReference type="ARBA" id="ARBA00034247"/>
    </source>
</evidence>
<gene>
    <name evidence="5" type="ORF">QPM17_20970</name>
</gene>
<dbReference type="InterPro" id="IPR029787">
    <property type="entry name" value="Nucleotide_cyclase"/>
</dbReference>
<dbReference type="PROSITE" id="PS50112">
    <property type="entry name" value="PAS"/>
    <property type="match status" value="1"/>
</dbReference>
<dbReference type="PANTHER" id="PTHR45138:SF9">
    <property type="entry name" value="DIGUANYLATE CYCLASE DGCM-RELATED"/>
    <property type="match status" value="1"/>
</dbReference>
<dbReference type="EC" id="2.7.7.65" evidence="1"/>
<dbReference type="Gene3D" id="3.30.70.270">
    <property type="match status" value="1"/>
</dbReference>
<dbReference type="CDD" id="cd01949">
    <property type="entry name" value="GGDEF"/>
    <property type="match status" value="1"/>
</dbReference>
<comment type="catalytic activity">
    <reaction evidence="2">
        <text>2 GTP = 3',3'-c-di-GMP + 2 diphosphate</text>
        <dbReference type="Rhea" id="RHEA:24898"/>
        <dbReference type="ChEBI" id="CHEBI:33019"/>
        <dbReference type="ChEBI" id="CHEBI:37565"/>
        <dbReference type="ChEBI" id="CHEBI:58805"/>
        <dbReference type="EC" id="2.7.7.65"/>
    </reaction>
</comment>
<name>A0ABT7IHJ9_9GAMM</name>
<dbReference type="EMBL" id="JASSVS010000015">
    <property type="protein sequence ID" value="MDL0433621.1"/>
    <property type="molecule type" value="Genomic_DNA"/>
</dbReference>
<dbReference type="CDD" id="cd00130">
    <property type="entry name" value="PAS"/>
    <property type="match status" value="1"/>
</dbReference>
<dbReference type="RefSeq" id="WP_285393572.1">
    <property type="nucleotide sequence ID" value="NZ_JASSVS010000015.1"/>
</dbReference>
<evidence type="ECO:0000313" key="6">
    <source>
        <dbReference type="Proteomes" id="UP001227964"/>
    </source>
</evidence>
<evidence type="ECO:0000259" key="4">
    <source>
        <dbReference type="PROSITE" id="PS50887"/>
    </source>
</evidence>
<dbReference type="InterPro" id="IPR000014">
    <property type="entry name" value="PAS"/>
</dbReference>
<keyword evidence="5" id="KW-0808">Transferase</keyword>
<dbReference type="Pfam" id="PF00990">
    <property type="entry name" value="GGDEF"/>
    <property type="match status" value="1"/>
</dbReference>
<feature type="domain" description="GGDEF" evidence="4">
    <location>
        <begin position="172"/>
        <end position="305"/>
    </location>
</feature>
<reference evidence="5 6" key="1">
    <citation type="submission" date="2023-06" db="EMBL/GenBank/DDBJ databases">
        <title>Marinobacter azerbaijanicus a moderately halophilic, isolated from Urmia Lake in Azerbaijan region of Iran.</title>
        <authorList>
            <person name="Sanchez-Porro C."/>
            <person name="Aghdam E.M."/>
            <person name="Saheb S.M."/>
            <person name="Tarhriz V."/>
            <person name="Kazemi E."/>
            <person name="Ammozegar M.A."/>
            <person name="Ventosa A."/>
            <person name="Hejazi M.S."/>
        </authorList>
    </citation>
    <scope>NUCLEOTIDE SEQUENCE [LARGE SCALE GENOMIC DNA]</scope>
    <source>
        <strain evidence="5 6">TBZ242</strain>
    </source>
</reference>
<dbReference type="PROSITE" id="PS50887">
    <property type="entry name" value="GGDEF"/>
    <property type="match status" value="1"/>
</dbReference>
<dbReference type="NCBIfam" id="TIGR00254">
    <property type="entry name" value="GGDEF"/>
    <property type="match status" value="1"/>
</dbReference>
<dbReference type="GO" id="GO:0052621">
    <property type="term" value="F:diguanylate cyclase activity"/>
    <property type="evidence" value="ECO:0007669"/>
    <property type="project" value="UniProtKB-EC"/>
</dbReference>
<dbReference type="InterPro" id="IPR013767">
    <property type="entry name" value="PAS_fold"/>
</dbReference>
<dbReference type="Pfam" id="PF00989">
    <property type="entry name" value="PAS"/>
    <property type="match status" value="1"/>
</dbReference>
<dbReference type="Proteomes" id="UP001227964">
    <property type="component" value="Unassembled WGS sequence"/>
</dbReference>
<organism evidence="5 6">
    <name type="scientific">Marinobacter azerbaijanicus</name>
    <dbReference type="NCBI Taxonomy" id="3050455"/>
    <lineage>
        <taxon>Bacteria</taxon>
        <taxon>Pseudomonadati</taxon>
        <taxon>Pseudomonadota</taxon>
        <taxon>Gammaproteobacteria</taxon>
        <taxon>Pseudomonadales</taxon>
        <taxon>Marinobacteraceae</taxon>
        <taxon>Marinobacter</taxon>
    </lineage>
</organism>
<evidence type="ECO:0000259" key="3">
    <source>
        <dbReference type="PROSITE" id="PS50112"/>
    </source>
</evidence>
<dbReference type="SMART" id="SM00267">
    <property type="entry name" value="GGDEF"/>
    <property type="match status" value="1"/>
</dbReference>
<dbReference type="InterPro" id="IPR043128">
    <property type="entry name" value="Rev_trsase/Diguanyl_cyclase"/>
</dbReference>
<accession>A0ABT7IHJ9</accession>
<dbReference type="InterPro" id="IPR050469">
    <property type="entry name" value="Diguanylate_Cyclase"/>
</dbReference>